<dbReference type="InterPro" id="IPR000210">
    <property type="entry name" value="BTB/POZ_dom"/>
</dbReference>
<dbReference type="OrthoDB" id="71307at2759"/>
<reference evidence="3 4" key="1">
    <citation type="journal article" date="2018" name="Nat. Ecol. Evol.">
        <title>Pezizomycetes genomes reveal the molecular basis of ectomycorrhizal truffle lifestyle.</title>
        <authorList>
            <person name="Murat C."/>
            <person name="Payen T."/>
            <person name="Noel B."/>
            <person name="Kuo A."/>
            <person name="Morin E."/>
            <person name="Chen J."/>
            <person name="Kohler A."/>
            <person name="Krizsan K."/>
            <person name="Balestrini R."/>
            <person name="Da Silva C."/>
            <person name="Montanini B."/>
            <person name="Hainaut M."/>
            <person name="Levati E."/>
            <person name="Barry K.W."/>
            <person name="Belfiori B."/>
            <person name="Cichocki N."/>
            <person name="Clum A."/>
            <person name="Dockter R.B."/>
            <person name="Fauchery L."/>
            <person name="Guy J."/>
            <person name="Iotti M."/>
            <person name="Le Tacon F."/>
            <person name="Lindquist E.A."/>
            <person name="Lipzen A."/>
            <person name="Malagnac F."/>
            <person name="Mello A."/>
            <person name="Molinier V."/>
            <person name="Miyauchi S."/>
            <person name="Poulain J."/>
            <person name="Riccioni C."/>
            <person name="Rubini A."/>
            <person name="Sitrit Y."/>
            <person name="Splivallo R."/>
            <person name="Traeger S."/>
            <person name="Wang M."/>
            <person name="Zifcakova L."/>
            <person name="Wipf D."/>
            <person name="Zambonelli A."/>
            <person name="Paolocci F."/>
            <person name="Nowrousian M."/>
            <person name="Ottonello S."/>
            <person name="Baldrian P."/>
            <person name="Spatafora J.W."/>
            <person name="Henrissat B."/>
            <person name="Nagy L.G."/>
            <person name="Aury J.M."/>
            <person name="Wincker P."/>
            <person name="Grigoriev I.V."/>
            <person name="Bonfante P."/>
            <person name="Martin F.M."/>
        </authorList>
    </citation>
    <scope>NUCLEOTIDE SEQUENCE [LARGE SCALE GENOMIC DNA]</scope>
    <source>
        <strain evidence="3 4">RN42</strain>
    </source>
</reference>
<dbReference type="AlphaFoldDB" id="A0A3N4II74"/>
<accession>A0A3N4II74</accession>
<organism evidence="3 4">
    <name type="scientific">Ascobolus immersus RN42</name>
    <dbReference type="NCBI Taxonomy" id="1160509"/>
    <lineage>
        <taxon>Eukaryota</taxon>
        <taxon>Fungi</taxon>
        <taxon>Dikarya</taxon>
        <taxon>Ascomycota</taxon>
        <taxon>Pezizomycotina</taxon>
        <taxon>Pezizomycetes</taxon>
        <taxon>Pezizales</taxon>
        <taxon>Ascobolaceae</taxon>
        <taxon>Ascobolus</taxon>
    </lineage>
</organism>
<evidence type="ECO:0000313" key="3">
    <source>
        <dbReference type="EMBL" id="RPA85842.1"/>
    </source>
</evidence>
<dbReference type="PROSITE" id="PS50097">
    <property type="entry name" value="BTB"/>
    <property type="match status" value="1"/>
</dbReference>
<dbReference type="InterPro" id="IPR011333">
    <property type="entry name" value="SKP1/BTB/POZ_sf"/>
</dbReference>
<evidence type="ECO:0000313" key="4">
    <source>
        <dbReference type="Proteomes" id="UP000275078"/>
    </source>
</evidence>
<dbReference type="Gene3D" id="3.30.710.10">
    <property type="entry name" value="Potassium Channel Kv1.1, Chain A"/>
    <property type="match status" value="1"/>
</dbReference>
<name>A0A3N4II74_ASCIM</name>
<keyword evidence="4" id="KW-1185">Reference proteome</keyword>
<proteinExistence type="predicted"/>
<dbReference type="Pfam" id="PF00651">
    <property type="entry name" value="BTB"/>
    <property type="match status" value="1"/>
</dbReference>
<feature type="domain" description="BTB" evidence="2">
    <location>
        <begin position="284"/>
        <end position="347"/>
    </location>
</feature>
<protein>
    <recommendedName>
        <fullName evidence="2">BTB domain-containing protein</fullName>
    </recommendedName>
</protein>
<sequence length="841" mass="95951">MNDLKIVRWKPEKFSKYDSYHNHPYQNFCISWSPLCFQLSSMDLIESAGEGGCWVSPKALVELENEKGDENPLLVLQAALFVWSKGELGGEKGSVTDFIDSLITGLGYVPDEKVEKYREDVLKRQQSGYPSLRKQRLPEDGRYIDLKPIIAADNLGKLFDLCQTDKISGSESDTGKVETREETLLKLPDYLGPDFTVILKGLASSEPVGLTSDSSTDHANIPQTRGSTRSRAKVPLESKANGRASRKRTFATVASLTDVDPSDAEPVAKRLRTANGSELKEEPERKQIEVELGRFHVHKCMLRMASEYFAGMFSGPWADSKTSTTTLHSEVAGTAFGLREALRFIYSASAFNNFVLAPSVNPDGTPGPLQPTPLFINIDDDTFLGPEKKITDYSYLRHSRKPPYDQPPPSISNFLLSLETDAQLEGYMQQNLSFLPASDYFGLERPMMANHPAIMFSSGLSMFAEAMERISHPKYNSFVSRLPLIFDDYPQLDYDQMAIARRKRARPDPLDEMFGPFEHYKKPSFIESYMWHFLMDDFKFWDKHMLEWPPHLVDLLINALRQRIDVKVKYGEKTPAYSLFISLGNFRRSIRSKARGDLAAWDSQIFGPLRTVLAEKIISIFTRSGHFHEPGETDEWVPEAETRLRDEWGELVRDWTPKNEKEKKLSVELQETAHKRLVMDPKIAGDIVLGYKYDYCGNERMDKEVMCALNDYLFWGFFAGLRKDRWEGKFHDEDLLDLLWRCTTLKGEEVVQRANGEACGGTGLLEESNVHAVEKLLDIFDCENMYCQKLKKVRGETVREVELVSLQMRRDSRRLLEEVHELRAGVERQKDDWASSQSSTV</sequence>
<evidence type="ECO:0000259" key="2">
    <source>
        <dbReference type="PROSITE" id="PS50097"/>
    </source>
</evidence>
<dbReference type="Proteomes" id="UP000275078">
    <property type="component" value="Unassembled WGS sequence"/>
</dbReference>
<gene>
    <name evidence="3" type="ORF">BJ508DRAFT_302664</name>
</gene>
<feature type="compositionally biased region" description="Polar residues" evidence="1">
    <location>
        <begin position="211"/>
        <end position="229"/>
    </location>
</feature>
<evidence type="ECO:0000256" key="1">
    <source>
        <dbReference type="SAM" id="MobiDB-lite"/>
    </source>
</evidence>
<dbReference type="SUPFAM" id="SSF54695">
    <property type="entry name" value="POZ domain"/>
    <property type="match status" value="1"/>
</dbReference>
<feature type="region of interest" description="Disordered" evidence="1">
    <location>
        <begin position="207"/>
        <end position="247"/>
    </location>
</feature>
<dbReference type="EMBL" id="ML119652">
    <property type="protein sequence ID" value="RPA85842.1"/>
    <property type="molecule type" value="Genomic_DNA"/>
</dbReference>